<dbReference type="InterPro" id="IPR000734">
    <property type="entry name" value="TAG_lipase"/>
</dbReference>
<comment type="similarity">
    <text evidence="2 4">Belongs to the AB hydrolase superfamily. Lipase family.</text>
</comment>
<dbReference type="SUPFAM" id="SSF53474">
    <property type="entry name" value="alpha/beta-Hydrolases"/>
    <property type="match status" value="1"/>
</dbReference>
<dbReference type="InterPro" id="IPR002334">
    <property type="entry name" value="Allerg_PlipaseA1"/>
</dbReference>
<name>A0A8K0CD48_IGNLU</name>
<dbReference type="PRINTS" id="PR00821">
    <property type="entry name" value="TAGLIPASE"/>
</dbReference>
<feature type="chain" id="PRO_5035457696" description="Lipase domain-containing protein" evidence="5">
    <location>
        <begin position="17"/>
        <end position="339"/>
    </location>
</feature>
<evidence type="ECO:0000313" key="7">
    <source>
        <dbReference type="EMBL" id="KAF2883097.1"/>
    </source>
</evidence>
<keyword evidence="5" id="KW-0732">Signal</keyword>
<comment type="caution">
    <text evidence="7">The sequence shown here is derived from an EMBL/GenBank/DDBJ whole genome shotgun (WGS) entry which is preliminary data.</text>
</comment>
<dbReference type="OrthoDB" id="199913at2759"/>
<dbReference type="InterPro" id="IPR013818">
    <property type="entry name" value="Lipase"/>
</dbReference>
<evidence type="ECO:0000259" key="6">
    <source>
        <dbReference type="Pfam" id="PF00151"/>
    </source>
</evidence>
<evidence type="ECO:0000313" key="8">
    <source>
        <dbReference type="Proteomes" id="UP000801492"/>
    </source>
</evidence>
<feature type="domain" description="Lipase" evidence="6">
    <location>
        <begin position="61"/>
        <end position="336"/>
    </location>
</feature>
<dbReference type="CDD" id="cd00707">
    <property type="entry name" value="Pancreat_lipase_like"/>
    <property type="match status" value="1"/>
</dbReference>
<dbReference type="PRINTS" id="PR00825">
    <property type="entry name" value="DOLALLERGEN"/>
</dbReference>
<dbReference type="GO" id="GO:0016298">
    <property type="term" value="F:lipase activity"/>
    <property type="evidence" value="ECO:0007669"/>
    <property type="project" value="InterPro"/>
</dbReference>
<sequence>MKTAVVLFAIFGFAFASPAKLRTETVPEETIGFGTKYLIYRDEAGKFHFEDLTRDVPTPRATIDDVTIYFYTRRNQDKPEVFKTGDLSGLLNSRVYDSKIPSYFIIHGLNNNFESAMFQVLRPAILDKVDVNIFVVDWSPIANRNYLTARGAVPQIGKFVGDFINRMMDHFKLPTTMFRIIGHSLGAHVSGVAGAEVTGLADYIIGLDPAGPLFTVANKDNRLDASDADHVHIIHTSTSTLGFSPPIGDVDIYPNGGSSQPGCGLDLIGTCAHSRAYYYLAESIHSGGFGTVNCHNYKAFRNGECDHNHNSRLGSLDVDRSASGVYYLDTNSDYPFSLS</sequence>
<keyword evidence="8" id="KW-1185">Reference proteome</keyword>
<feature type="signal peptide" evidence="5">
    <location>
        <begin position="1"/>
        <end position="16"/>
    </location>
</feature>
<accession>A0A8K0CD48</accession>
<dbReference type="PANTHER" id="PTHR11610">
    <property type="entry name" value="LIPASE"/>
    <property type="match status" value="1"/>
</dbReference>
<dbReference type="PANTHER" id="PTHR11610:SF190">
    <property type="entry name" value="VITELLOGENIN-3-LIKE PROTEIN"/>
    <property type="match status" value="1"/>
</dbReference>
<evidence type="ECO:0000256" key="2">
    <source>
        <dbReference type="ARBA" id="ARBA00010701"/>
    </source>
</evidence>
<gene>
    <name evidence="7" type="ORF">ILUMI_23069</name>
</gene>
<reference evidence="7" key="1">
    <citation type="submission" date="2019-08" db="EMBL/GenBank/DDBJ databases">
        <title>The genome of the North American firefly Photinus pyralis.</title>
        <authorList>
            <consortium name="Photinus pyralis genome working group"/>
            <person name="Fallon T.R."/>
            <person name="Sander Lower S.E."/>
            <person name="Weng J.-K."/>
        </authorList>
    </citation>
    <scope>NUCLEOTIDE SEQUENCE</scope>
    <source>
        <strain evidence="7">TRF0915ILg1</strain>
        <tissue evidence="7">Whole body</tissue>
    </source>
</reference>
<dbReference type="Gene3D" id="3.40.50.1820">
    <property type="entry name" value="alpha/beta hydrolase"/>
    <property type="match status" value="1"/>
</dbReference>
<protein>
    <recommendedName>
        <fullName evidence="6">Lipase domain-containing protein</fullName>
    </recommendedName>
</protein>
<organism evidence="7 8">
    <name type="scientific">Ignelater luminosus</name>
    <name type="common">Cucubano</name>
    <name type="synonym">Pyrophorus luminosus</name>
    <dbReference type="NCBI Taxonomy" id="2038154"/>
    <lineage>
        <taxon>Eukaryota</taxon>
        <taxon>Metazoa</taxon>
        <taxon>Ecdysozoa</taxon>
        <taxon>Arthropoda</taxon>
        <taxon>Hexapoda</taxon>
        <taxon>Insecta</taxon>
        <taxon>Pterygota</taxon>
        <taxon>Neoptera</taxon>
        <taxon>Endopterygota</taxon>
        <taxon>Coleoptera</taxon>
        <taxon>Polyphaga</taxon>
        <taxon>Elateriformia</taxon>
        <taxon>Elateroidea</taxon>
        <taxon>Elateridae</taxon>
        <taxon>Agrypninae</taxon>
        <taxon>Pyrophorini</taxon>
        <taxon>Ignelater</taxon>
    </lineage>
</organism>
<dbReference type="InterPro" id="IPR033906">
    <property type="entry name" value="Lipase_N"/>
</dbReference>
<evidence type="ECO:0000256" key="1">
    <source>
        <dbReference type="ARBA" id="ARBA00004613"/>
    </source>
</evidence>
<evidence type="ECO:0000256" key="3">
    <source>
        <dbReference type="ARBA" id="ARBA00022525"/>
    </source>
</evidence>
<comment type="subcellular location">
    <subcellularLocation>
        <location evidence="1">Secreted</location>
    </subcellularLocation>
</comment>
<dbReference type="AlphaFoldDB" id="A0A8K0CD48"/>
<dbReference type="GO" id="GO:0005615">
    <property type="term" value="C:extracellular space"/>
    <property type="evidence" value="ECO:0007669"/>
    <property type="project" value="TreeGrafter"/>
</dbReference>
<keyword evidence="3" id="KW-0964">Secreted</keyword>
<dbReference type="Pfam" id="PF00151">
    <property type="entry name" value="Lipase"/>
    <property type="match status" value="1"/>
</dbReference>
<dbReference type="GO" id="GO:0016042">
    <property type="term" value="P:lipid catabolic process"/>
    <property type="evidence" value="ECO:0007669"/>
    <property type="project" value="TreeGrafter"/>
</dbReference>
<dbReference type="EMBL" id="VTPC01090560">
    <property type="protein sequence ID" value="KAF2883097.1"/>
    <property type="molecule type" value="Genomic_DNA"/>
</dbReference>
<evidence type="ECO:0000256" key="4">
    <source>
        <dbReference type="RuleBase" id="RU004262"/>
    </source>
</evidence>
<evidence type="ECO:0000256" key="5">
    <source>
        <dbReference type="SAM" id="SignalP"/>
    </source>
</evidence>
<dbReference type="Proteomes" id="UP000801492">
    <property type="component" value="Unassembled WGS sequence"/>
</dbReference>
<proteinExistence type="inferred from homology"/>
<dbReference type="InterPro" id="IPR029058">
    <property type="entry name" value="AB_hydrolase_fold"/>
</dbReference>